<dbReference type="Pfam" id="PF08281">
    <property type="entry name" value="Sigma70_r4_2"/>
    <property type="match status" value="1"/>
</dbReference>
<keyword evidence="3" id="KW-0731">Sigma factor</keyword>
<dbReference type="KEGG" id="mff:MFFC18_43500"/>
<evidence type="ECO:0000313" key="6">
    <source>
        <dbReference type="EMBL" id="QEG24431.1"/>
    </source>
</evidence>
<dbReference type="SUPFAM" id="SSF88659">
    <property type="entry name" value="Sigma3 and sigma4 domains of RNA polymerase sigma factors"/>
    <property type="match status" value="1"/>
</dbReference>
<dbReference type="InterPro" id="IPR013325">
    <property type="entry name" value="RNA_pol_sigma_r2"/>
</dbReference>
<dbReference type="STRING" id="980251.GCA_001642875_01221"/>
<dbReference type="Proteomes" id="UP000322214">
    <property type="component" value="Chromosome"/>
</dbReference>
<protein>
    <submittedName>
        <fullName evidence="6">RNA polymerase sigma factor</fullName>
    </submittedName>
</protein>
<evidence type="ECO:0000313" key="7">
    <source>
        <dbReference type="Proteomes" id="UP000322214"/>
    </source>
</evidence>
<dbReference type="PANTHER" id="PTHR43133:SF39">
    <property type="entry name" value="SIMILAR TO RNA POLYMERASE SIGMA-E FACTOR"/>
    <property type="match status" value="1"/>
</dbReference>
<dbReference type="AlphaFoldDB" id="A0A5B9PPL6"/>
<dbReference type="InterPro" id="IPR014284">
    <property type="entry name" value="RNA_pol_sigma-70_dom"/>
</dbReference>
<keyword evidence="2" id="KW-0805">Transcription regulation</keyword>
<dbReference type="SUPFAM" id="SSF88946">
    <property type="entry name" value="Sigma2 domain of RNA polymerase sigma factors"/>
    <property type="match status" value="1"/>
</dbReference>
<dbReference type="InterPro" id="IPR036388">
    <property type="entry name" value="WH-like_DNA-bd_sf"/>
</dbReference>
<dbReference type="CDD" id="cd06171">
    <property type="entry name" value="Sigma70_r4"/>
    <property type="match status" value="1"/>
</dbReference>
<dbReference type="Gene3D" id="1.10.10.10">
    <property type="entry name" value="Winged helix-like DNA-binding domain superfamily/Winged helix DNA-binding domain"/>
    <property type="match status" value="1"/>
</dbReference>
<reference evidence="6 7" key="1">
    <citation type="submission" date="2019-08" db="EMBL/GenBank/DDBJ databases">
        <title>Deep-cultivation of Planctomycetes and their phenomic and genomic characterization uncovers novel biology.</title>
        <authorList>
            <person name="Wiegand S."/>
            <person name="Jogler M."/>
            <person name="Boedeker C."/>
            <person name="Pinto D."/>
            <person name="Vollmers J."/>
            <person name="Rivas-Marin E."/>
            <person name="Kohn T."/>
            <person name="Peeters S.H."/>
            <person name="Heuer A."/>
            <person name="Rast P."/>
            <person name="Oberbeckmann S."/>
            <person name="Bunk B."/>
            <person name="Jeske O."/>
            <person name="Meyerdierks A."/>
            <person name="Storesund J.E."/>
            <person name="Kallscheuer N."/>
            <person name="Luecker S."/>
            <person name="Lage O.M."/>
            <person name="Pohl T."/>
            <person name="Merkel B.J."/>
            <person name="Hornburger P."/>
            <person name="Mueller R.-W."/>
            <person name="Bruemmer F."/>
            <person name="Labrenz M."/>
            <person name="Spormann A.M."/>
            <person name="Op den Camp H."/>
            <person name="Overmann J."/>
            <person name="Amann R."/>
            <person name="Jetten M.S.M."/>
            <person name="Mascher T."/>
            <person name="Medema M.H."/>
            <person name="Devos D.P."/>
            <person name="Kaster A.-K."/>
            <person name="Ovreas L."/>
            <person name="Rohde M."/>
            <person name="Galperin M.Y."/>
            <person name="Jogler C."/>
        </authorList>
    </citation>
    <scope>NUCLEOTIDE SEQUENCE [LARGE SCALE GENOMIC DNA]</scope>
    <source>
        <strain evidence="6 7">FC18</strain>
    </source>
</reference>
<dbReference type="Gene3D" id="1.10.1740.10">
    <property type="match status" value="1"/>
</dbReference>
<dbReference type="GO" id="GO:0003677">
    <property type="term" value="F:DNA binding"/>
    <property type="evidence" value="ECO:0007669"/>
    <property type="project" value="InterPro"/>
</dbReference>
<evidence type="ECO:0000256" key="4">
    <source>
        <dbReference type="ARBA" id="ARBA00023163"/>
    </source>
</evidence>
<dbReference type="InterPro" id="IPR039425">
    <property type="entry name" value="RNA_pol_sigma-70-like"/>
</dbReference>
<name>A0A5B9PPL6_9BACT</name>
<proteinExistence type="inferred from homology"/>
<dbReference type="NCBIfam" id="TIGR02937">
    <property type="entry name" value="sigma70-ECF"/>
    <property type="match status" value="1"/>
</dbReference>
<evidence type="ECO:0000256" key="3">
    <source>
        <dbReference type="ARBA" id="ARBA00023082"/>
    </source>
</evidence>
<accession>A0A5B9PPL6</accession>
<keyword evidence="4" id="KW-0804">Transcription</keyword>
<dbReference type="InterPro" id="IPR013324">
    <property type="entry name" value="RNA_pol_sigma_r3/r4-like"/>
</dbReference>
<dbReference type="GO" id="GO:0006352">
    <property type="term" value="P:DNA-templated transcription initiation"/>
    <property type="evidence" value="ECO:0007669"/>
    <property type="project" value="InterPro"/>
</dbReference>
<dbReference type="GO" id="GO:0016987">
    <property type="term" value="F:sigma factor activity"/>
    <property type="evidence" value="ECO:0007669"/>
    <property type="project" value="UniProtKB-KW"/>
</dbReference>
<gene>
    <name evidence="6" type="ORF">MFFC18_43500</name>
</gene>
<dbReference type="PANTHER" id="PTHR43133">
    <property type="entry name" value="RNA POLYMERASE ECF-TYPE SIGMA FACTO"/>
    <property type="match status" value="1"/>
</dbReference>
<dbReference type="RefSeq" id="WP_075083990.1">
    <property type="nucleotide sequence ID" value="NZ_CP042912.1"/>
</dbReference>
<dbReference type="EMBL" id="CP042912">
    <property type="protein sequence ID" value="QEG24431.1"/>
    <property type="molecule type" value="Genomic_DNA"/>
</dbReference>
<evidence type="ECO:0000259" key="5">
    <source>
        <dbReference type="Pfam" id="PF08281"/>
    </source>
</evidence>
<organism evidence="6 7">
    <name type="scientific">Mariniblastus fucicola</name>
    <dbReference type="NCBI Taxonomy" id="980251"/>
    <lineage>
        <taxon>Bacteria</taxon>
        <taxon>Pseudomonadati</taxon>
        <taxon>Planctomycetota</taxon>
        <taxon>Planctomycetia</taxon>
        <taxon>Pirellulales</taxon>
        <taxon>Pirellulaceae</taxon>
        <taxon>Mariniblastus</taxon>
    </lineage>
</organism>
<dbReference type="OrthoDB" id="276109at2"/>
<dbReference type="InterPro" id="IPR013249">
    <property type="entry name" value="RNA_pol_sigma70_r4_t2"/>
</dbReference>
<feature type="domain" description="RNA polymerase sigma factor 70 region 4 type 2" evidence="5">
    <location>
        <begin position="147"/>
        <end position="199"/>
    </location>
</feature>
<evidence type="ECO:0000256" key="2">
    <source>
        <dbReference type="ARBA" id="ARBA00023015"/>
    </source>
</evidence>
<sequence length="209" mass="24469">MTQELPEQSEIIKQLQSGREEALAELYLLVRERLRRVIDFRLDYRLGGRVSHSDVLQETYVRAAQRIESYLQKPDMPFFVWLRLEANQRLQEIHRFHFSAEKRDIRREVKLQGKPKEQGNTSVQLAAHIVAQMTSASGLFQKARQIEALEKTLSEMNETDREVIALRHFEELSNIETAKVLDIAPEAASKRYIRALKRLKEIMQQHAAF</sequence>
<comment type="similarity">
    <text evidence="1">Belongs to the sigma-70 factor family. ECF subfamily.</text>
</comment>
<keyword evidence="7" id="KW-1185">Reference proteome</keyword>
<evidence type="ECO:0000256" key="1">
    <source>
        <dbReference type="ARBA" id="ARBA00010641"/>
    </source>
</evidence>